<dbReference type="EMBL" id="CP064815">
    <property type="protein sequence ID" value="QPG76579.1"/>
    <property type="molecule type" value="Genomic_DNA"/>
</dbReference>
<feature type="transmembrane region" description="Helical" evidence="6">
    <location>
        <begin position="455"/>
        <end position="481"/>
    </location>
</feature>
<evidence type="ECO:0000256" key="6">
    <source>
        <dbReference type="SAM" id="Phobius"/>
    </source>
</evidence>
<dbReference type="Pfam" id="PF03062">
    <property type="entry name" value="MBOAT"/>
    <property type="match status" value="1"/>
</dbReference>
<feature type="transmembrane region" description="Helical" evidence="6">
    <location>
        <begin position="352"/>
        <end position="375"/>
    </location>
</feature>
<dbReference type="GeneID" id="62197370"/>
<reference evidence="7" key="1">
    <citation type="submission" date="2020-10" db="EMBL/GenBank/DDBJ databases">
        <authorList>
            <person name="Roach M.J.R."/>
        </authorList>
    </citation>
    <scope>NUCLEOTIDE SEQUENCE</scope>
    <source>
        <strain evidence="7">CBS 1945</strain>
    </source>
</reference>
<feature type="transmembrane region" description="Helical" evidence="6">
    <location>
        <begin position="560"/>
        <end position="579"/>
    </location>
</feature>
<evidence type="ECO:0000256" key="2">
    <source>
        <dbReference type="ARBA" id="ARBA00010323"/>
    </source>
</evidence>
<evidence type="ECO:0000256" key="1">
    <source>
        <dbReference type="ARBA" id="ARBA00004141"/>
    </source>
</evidence>
<dbReference type="GO" id="GO:0006506">
    <property type="term" value="P:GPI anchor biosynthetic process"/>
    <property type="evidence" value="ECO:0007669"/>
    <property type="project" value="TreeGrafter"/>
</dbReference>
<dbReference type="KEGG" id="bnn:FOA43_003970"/>
<dbReference type="InterPro" id="IPR004299">
    <property type="entry name" value="MBOAT_fam"/>
</dbReference>
<evidence type="ECO:0000256" key="5">
    <source>
        <dbReference type="ARBA" id="ARBA00023136"/>
    </source>
</evidence>
<evidence type="ECO:0000313" key="7">
    <source>
        <dbReference type="EMBL" id="QPG76579.1"/>
    </source>
</evidence>
<proteinExistence type="inferred from homology"/>
<dbReference type="GO" id="GO:0005783">
    <property type="term" value="C:endoplasmic reticulum"/>
    <property type="evidence" value="ECO:0007669"/>
    <property type="project" value="TreeGrafter"/>
</dbReference>
<sequence length="594" mass="69312">MVMVIEKIYQFFSLETLDTRLAAPRDLKKKQKIIQSATPSRWGTLEFKFYFLVFATVIPLMFRAAMSASNETNPNYYIYQGILSDGWIAGRKVDNSDSQYRFFRDNAFLLFALVAAHCCIRRTVGAVYKTSRISFDLIFGIIFLFAIHGFSCFKILFHVTVEFFLGRLSGKSRKLSITLMWVYGISTLFLNDRYRLVKYGDILSCLSFMDSFKGIVSRWDVFFNFTLLRMLSFNLDYVNRKYGDETGVEITPQNIERKAKVSNEAESIPLSDTHQGETYISWTQEEEIQEALLNDRKRMDARFPLSDYSYANYFSYLFYAPLFIGGPIITFNDYLFQSRHTLPSINFKRVALYGALLLFYILLMEFILHFIYVVAVSKAHAWHGDTPFQISMVGLFNLNIIWLKLLIPWRLFRFWALCDGIDAPENMLRLVDNNYSALQFWRAWHRSYNKWIIRYIYIPLGGSHNRILASLAVFSFVAVWHDIELRLLIWGWLIVFLLLPEIIATRLFSPYKDKPWYRFVCGIGAVANIWMMMLANLYGFCLGDDGLKELLGGMFTTRKGFGFFIVACFCLSVGVQVMFELRETERRRGVNVKC</sequence>
<keyword evidence="8" id="KW-1185">Reference proteome</keyword>
<feature type="transmembrane region" description="Helical" evidence="6">
    <location>
        <begin position="107"/>
        <end position="124"/>
    </location>
</feature>
<feature type="transmembrane region" description="Helical" evidence="6">
    <location>
        <begin position="49"/>
        <end position="66"/>
    </location>
</feature>
<keyword evidence="5 6" id="KW-0472">Membrane</keyword>
<feature type="transmembrane region" description="Helical" evidence="6">
    <location>
        <begin position="516"/>
        <end position="540"/>
    </location>
</feature>
<dbReference type="Proteomes" id="UP000662931">
    <property type="component" value="Chromosome 4"/>
</dbReference>
<evidence type="ECO:0000256" key="4">
    <source>
        <dbReference type="ARBA" id="ARBA00022989"/>
    </source>
</evidence>
<comment type="subcellular location">
    <subcellularLocation>
        <location evidence="1">Membrane</location>
        <topology evidence="1">Multi-pass membrane protein</topology>
    </subcellularLocation>
</comment>
<comment type="similarity">
    <text evidence="2">Belongs to the membrane-bound acyltransferase family.</text>
</comment>
<name>A0A875SAH5_EENNA</name>
<gene>
    <name evidence="7" type="ORF">FOA43_003970</name>
</gene>
<evidence type="ECO:0000313" key="8">
    <source>
        <dbReference type="Proteomes" id="UP000662931"/>
    </source>
</evidence>
<dbReference type="InterPro" id="IPR051085">
    <property type="entry name" value="MB_O-acyltransferase"/>
</dbReference>
<organism evidence="7 8">
    <name type="scientific">Eeniella nana</name>
    <name type="common">Yeast</name>
    <name type="synonym">Brettanomyces nanus</name>
    <dbReference type="NCBI Taxonomy" id="13502"/>
    <lineage>
        <taxon>Eukaryota</taxon>
        <taxon>Fungi</taxon>
        <taxon>Dikarya</taxon>
        <taxon>Ascomycota</taxon>
        <taxon>Saccharomycotina</taxon>
        <taxon>Pichiomycetes</taxon>
        <taxon>Pichiales</taxon>
        <taxon>Pichiaceae</taxon>
        <taxon>Brettanomyces</taxon>
    </lineage>
</organism>
<dbReference type="GO" id="GO:0008374">
    <property type="term" value="F:O-acyltransferase activity"/>
    <property type="evidence" value="ECO:0007669"/>
    <property type="project" value="TreeGrafter"/>
</dbReference>
<feature type="transmembrane region" description="Helical" evidence="6">
    <location>
        <begin position="487"/>
        <end position="504"/>
    </location>
</feature>
<accession>A0A875SAH5</accession>
<protein>
    <submittedName>
        <fullName evidence="7">Uncharacterized protein</fullName>
    </submittedName>
</protein>
<feature type="transmembrane region" description="Helical" evidence="6">
    <location>
        <begin position="313"/>
        <end position="331"/>
    </location>
</feature>
<keyword evidence="3 6" id="KW-0812">Transmembrane</keyword>
<dbReference type="PANTHER" id="PTHR13285">
    <property type="entry name" value="ACYLTRANSFERASE"/>
    <property type="match status" value="1"/>
</dbReference>
<dbReference type="AlphaFoldDB" id="A0A875SAH5"/>
<dbReference type="RefSeq" id="XP_038780144.1">
    <property type="nucleotide sequence ID" value="XM_038924216.1"/>
</dbReference>
<feature type="transmembrane region" description="Helical" evidence="6">
    <location>
        <begin position="177"/>
        <end position="194"/>
    </location>
</feature>
<feature type="transmembrane region" description="Helical" evidence="6">
    <location>
        <begin position="136"/>
        <end position="157"/>
    </location>
</feature>
<dbReference type="GO" id="GO:0016020">
    <property type="term" value="C:membrane"/>
    <property type="evidence" value="ECO:0007669"/>
    <property type="project" value="UniProtKB-SubCell"/>
</dbReference>
<dbReference type="OrthoDB" id="420606at2759"/>
<keyword evidence="4 6" id="KW-1133">Transmembrane helix</keyword>
<dbReference type="PANTHER" id="PTHR13285:SF18">
    <property type="entry name" value="PROTEIN-CYSTEINE N-PALMITOYLTRANSFERASE RASP"/>
    <property type="match status" value="1"/>
</dbReference>
<evidence type="ECO:0000256" key="3">
    <source>
        <dbReference type="ARBA" id="ARBA00022692"/>
    </source>
</evidence>